<evidence type="ECO:0000313" key="4">
    <source>
        <dbReference type="Proteomes" id="UP000250235"/>
    </source>
</evidence>
<dbReference type="PANTHER" id="PTHR46836">
    <property type="entry name" value="AFADIN"/>
    <property type="match status" value="1"/>
</dbReference>
<proteinExistence type="predicted"/>
<feature type="region of interest" description="Disordered" evidence="1">
    <location>
        <begin position="369"/>
        <end position="389"/>
    </location>
</feature>
<reference evidence="3 4" key="1">
    <citation type="journal article" date="2015" name="Proc. Natl. Acad. Sci. U.S.A.">
        <title>The resurrection genome of Boea hygrometrica: A blueprint for survival of dehydration.</title>
        <authorList>
            <person name="Xiao L."/>
            <person name="Yang G."/>
            <person name="Zhang L."/>
            <person name="Yang X."/>
            <person name="Zhao S."/>
            <person name="Ji Z."/>
            <person name="Zhou Q."/>
            <person name="Hu M."/>
            <person name="Wang Y."/>
            <person name="Chen M."/>
            <person name="Xu Y."/>
            <person name="Jin H."/>
            <person name="Xiao X."/>
            <person name="Hu G."/>
            <person name="Bao F."/>
            <person name="Hu Y."/>
            <person name="Wan P."/>
            <person name="Li L."/>
            <person name="Deng X."/>
            <person name="Kuang T."/>
            <person name="Xiang C."/>
            <person name="Zhu J.K."/>
            <person name="Oliver M.J."/>
            <person name="He Y."/>
        </authorList>
    </citation>
    <scope>NUCLEOTIDE SEQUENCE [LARGE SCALE GENOMIC DNA]</scope>
    <source>
        <strain evidence="4">cv. XS01</strain>
    </source>
</reference>
<protein>
    <recommendedName>
        <fullName evidence="2">DUF4378 domain-containing protein</fullName>
    </recommendedName>
</protein>
<evidence type="ECO:0000256" key="1">
    <source>
        <dbReference type="SAM" id="MobiDB-lite"/>
    </source>
</evidence>
<accession>A0A2Z7AT85</accession>
<evidence type="ECO:0000313" key="3">
    <source>
        <dbReference type="EMBL" id="KZV24693.1"/>
    </source>
</evidence>
<feature type="region of interest" description="Disordered" evidence="1">
    <location>
        <begin position="451"/>
        <end position="470"/>
    </location>
</feature>
<dbReference type="OrthoDB" id="1584003at2759"/>
<dbReference type="PANTHER" id="PTHR46836:SF7">
    <property type="entry name" value="PHOSPHATIDYLINOSITOL N-ACETYGLUCOSAMINLYTRANSFERASE SUBUNIT P-LIKE PROTEIN"/>
    <property type="match status" value="1"/>
</dbReference>
<feature type="domain" description="DUF4378" evidence="2">
    <location>
        <begin position="648"/>
        <end position="798"/>
    </location>
</feature>
<sequence>MERNCQKRRQPPISDSIMATLMGFDELPHQQHLHKYPRVLSDSYISKSASLGLRQGSSVFIGRSRDRNSEMVQGVKGGSGIQIHKGKNHFVPDKHIHESSSMVKLVINKQKPAVVSLSKLTSGVCHEEWNALRYLQRLDNDSSPDQFHINGTGYTNDCLMIRSDMTDKPCISSTHVSNFKPMVGKAANYCGVMELDLLSRSGNGNIELPRRRFIEPSRTMNRTYRQQRHQSNQNKSQDSSGPSSKGNKYLTNESQALLAPRLAVYCYEKYCNGPHLSLYEPSLGQETLKKTFERRKIEKEIEKIEVSERGQTHVERQAFGKMESTPKYLNLRLGRNGVFTQSFRQSRNLGSISPLSIGRIKIWENEHVGNPHGSQSETIKESFSTKNGGKMEELEISRNGCESVFEQLSSPYMNCSMSQSAKSAELSSCYLSREGSEDNSPGAYQKIIQEEMEDSTENDSCRETELDPGVSKSSNLLFQCRIFDALPDLEASSGGYFSKISETEDQKPEPNSGFCQVKDASSSCSLEAPSGDASSNEFSDEESGYSDFFRLDTREVQTQLEGPIGQCSPDSVLESLHAMHPATLECFETIGPQSHFQVFNSEPEEEYSEGSEMVVSGSEEDKEEGIADLSYNSGKVHRWLGDDESRNFCYIVDVLDGAGCVKERSITDIIKSWDCLERPIDPLVFDALEKKYGKQACWQKSDRQLLFDLINSGLAIILKQLLAFQTHATPSLRIAGMKRNEVEDMLWKMVISLESEKSRNASEQVVEGAMKWWEVDNKDINVICRELEMSLFEELVMESISLWLE</sequence>
<feature type="compositionally biased region" description="Polar residues" evidence="1">
    <location>
        <begin position="372"/>
        <end position="387"/>
    </location>
</feature>
<dbReference type="Proteomes" id="UP000250235">
    <property type="component" value="Unassembled WGS sequence"/>
</dbReference>
<dbReference type="AlphaFoldDB" id="A0A2Z7AT85"/>
<dbReference type="Pfam" id="PF14309">
    <property type="entry name" value="DUF4378"/>
    <property type="match status" value="1"/>
</dbReference>
<dbReference type="InterPro" id="IPR025486">
    <property type="entry name" value="DUF4378"/>
</dbReference>
<name>A0A2Z7AT85_9LAMI</name>
<organism evidence="3 4">
    <name type="scientific">Dorcoceras hygrometricum</name>
    <dbReference type="NCBI Taxonomy" id="472368"/>
    <lineage>
        <taxon>Eukaryota</taxon>
        <taxon>Viridiplantae</taxon>
        <taxon>Streptophyta</taxon>
        <taxon>Embryophyta</taxon>
        <taxon>Tracheophyta</taxon>
        <taxon>Spermatophyta</taxon>
        <taxon>Magnoliopsida</taxon>
        <taxon>eudicotyledons</taxon>
        <taxon>Gunneridae</taxon>
        <taxon>Pentapetalae</taxon>
        <taxon>asterids</taxon>
        <taxon>lamiids</taxon>
        <taxon>Lamiales</taxon>
        <taxon>Gesneriaceae</taxon>
        <taxon>Didymocarpoideae</taxon>
        <taxon>Trichosporeae</taxon>
        <taxon>Loxocarpinae</taxon>
        <taxon>Dorcoceras</taxon>
    </lineage>
</organism>
<evidence type="ECO:0000259" key="2">
    <source>
        <dbReference type="Pfam" id="PF14309"/>
    </source>
</evidence>
<feature type="compositionally biased region" description="Polar residues" evidence="1">
    <location>
        <begin position="218"/>
        <end position="249"/>
    </location>
</feature>
<keyword evidence="4" id="KW-1185">Reference proteome</keyword>
<dbReference type="EMBL" id="KV012536">
    <property type="protein sequence ID" value="KZV24693.1"/>
    <property type="molecule type" value="Genomic_DNA"/>
</dbReference>
<gene>
    <name evidence="3" type="ORF">F511_11272</name>
</gene>
<feature type="region of interest" description="Disordered" evidence="1">
    <location>
        <begin position="209"/>
        <end position="249"/>
    </location>
</feature>